<organism evidence="1 2">
    <name type="scientific">Moraxella catarrhalis</name>
    <name type="common">Branhamella catarrhalis</name>
    <dbReference type="NCBI Taxonomy" id="480"/>
    <lineage>
        <taxon>Bacteria</taxon>
        <taxon>Pseudomonadati</taxon>
        <taxon>Pseudomonadota</taxon>
        <taxon>Gammaproteobacteria</taxon>
        <taxon>Moraxellales</taxon>
        <taxon>Moraxellaceae</taxon>
        <taxon>Moraxella</taxon>
    </lineage>
</organism>
<dbReference type="EMBL" id="CP034662">
    <property type="protein sequence ID" value="AZQ94306.1"/>
    <property type="molecule type" value="Genomic_DNA"/>
</dbReference>
<sequence>MQFAHYYGISSSWLKGVFNFSILVWQFAKIHYNISKSISQSQFTLKASIMINFNHLSPDVNKCQQASTIQYAKYIQTLWQQFHQRPIAKLQIILEKISPPPWQNFYHRWQLIQNNTKDEAQDEQILTDWLIHLFDLLFNHMYFDQIPTVLVRGESEPEYFPSEHNAPARIEFAHGFFQSALHEISHWCIAGQARRKLNDFGYWYESDGRNEQTQRLFEQVEIKPQAIEALLTLACGRYFYVSQDNLNANFDISNSTFAQDVFNQAKFYLSNPSTLPTDAQLLLWVILTLSHSNYYTTIKMR</sequence>
<protein>
    <submittedName>
        <fullName evidence="1">Uncharacterized protein</fullName>
    </submittedName>
</protein>
<evidence type="ECO:0000313" key="1">
    <source>
        <dbReference type="EMBL" id="AZQ94306.1"/>
    </source>
</evidence>
<evidence type="ECO:0000313" key="2">
    <source>
        <dbReference type="Proteomes" id="UP000280228"/>
    </source>
</evidence>
<dbReference type="Pfam" id="PF04315">
    <property type="entry name" value="EpmC"/>
    <property type="match status" value="1"/>
</dbReference>
<dbReference type="InterPro" id="IPR007411">
    <property type="entry name" value="EpmC"/>
</dbReference>
<dbReference type="Proteomes" id="UP000280228">
    <property type="component" value="Chromosome"/>
</dbReference>
<name>A0A3Q9GEQ1_MORCA</name>
<dbReference type="AlphaFoldDB" id="A0A3Q9GEQ1"/>
<proteinExistence type="predicted"/>
<reference evidence="1 2" key="1">
    <citation type="submission" date="2018-12" db="EMBL/GenBank/DDBJ databases">
        <title>Persistence of Moraxella catarrhalis in Chronic Obstructive Pulmonary Disease and Regulation of the Hag/MID Adhesin.</title>
        <authorList>
            <person name="Murphy T."/>
            <person name="Zhao X."/>
            <person name="Vyas G."/>
            <person name="Aluvathingal J."/>
            <person name="Nadendla S."/>
            <person name="Tallon L."/>
            <person name="Tettelin H."/>
        </authorList>
    </citation>
    <scope>NUCLEOTIDE SEQUENCE [LARGE SCALE GENOMIC DNA]</scope>
    <source>
        <strain evidence="1 2">46P58B1</strain>
    </source>
</reference>
<accession>A0A3Q9GEQ1</accession>
<gene>
    <name evidence="1" type="ORF">EJK53_1885</name>
</gene>